<dbReference type="PANTHER" id="PTHR33180:SF31">
    <property type="entry name" value="POLYPROTEIN PROTEIN"/>
    <property type="match status" value="1"/>
</dbReference>
<feature type="region of interest" description="Disordered" evidence="1">
    <location>
        <begin position="224"/>
        <end position="255"/>
    </location>
</feature>
<evidence type="ECO:0000313" key="3">
    <source>
        <dbReference type="Proteomes" id="UP000011115"/>
    </source>
</evidence>
<organism evidence="2 3">
    <name type="scientific">Solanum tuberosum</name>
    <name type="common">Potato</name>
    <dbReference type="NCBI Taxonomy" id="4113"/>
    <lineage>
        <taxon>Eukaryota</taxon>
        <taxon>Viridiplantae</taxon>
        <taxon>Streptophyta</taxon>
        <taxon>Embryophyta</taxon>
        <taxon>Tracheophyta</taxon>
        <taxon>Spermatophyta</taxon>
        <taxon>Magnoliopsida</taxon>
        <taxon>eudicotyledons</taxon>
        <taxon>Gunneridae</taxon>
        <taxon>Pentapetalae</taxon>
        <taxon>asterids</taxon>
        <taxon>lamiids</taxon>
        <taxon>Solanales</taxon>
        <taxon>Solanaceae</taxon>
        <taxon>Solanoideae</taxon>
        <taxon>Solaneae</taxon>
        <taxon>Solanum</taxon>
    </lineage>
</organism>
<proteinExistence type="predicted"/>
<sequence>MIRGKEVECYSEHINDILGRTLNSVLPYEGLRIVQSPDDLKGWLAPMISDTTPRWMDAGAHIENRDMNIASRITQTMILKMGQLAYSADVRAARLERSIPEMIDSAIMATLTPLRASVDDLSTRVTAYFISLMRDANDEDAPETSGIPPATTKYVQGDGTTHAESDAETDEELISKAWTLRRKKERKGRKERRNEGLRITKSTWRVTEGFYFAFCSIVLSPEGKDQVGEKRDQSADRREVPRSSTMSPNDLEHRDAEGWCKPAMNYTKGLFTELIDDFD</sequence>
<dbReference type="Proteomes" id="UP000011115">
    <property type="component" value="Unassembled WGS sequence"/>
</dbReference>
<keyword evidence="3" id="KW-1185">Reference proteome</keyword>
<dbReference type="InParanoid" id="M1CDW3"/>
<dbReference type="PANTHER" id="PTHR33180">
    <property type="entry name" value="PHOTOSYSTEM II CP43 REACTION CENTER PROTEIN"/>
    <property type="match status" value="1"/>
</dbReference>
<dbReference type="AlphaFoldDB" id="M1CDW3"/>
<protein>
    <recommendedName>
        <fullName evidence="4">Polyprotein protein</fullName>
    </recommendedName>
</protein>
<dbReference type="Gramene" id="PGSC0003DMT400065399">
    <property type="protein sequence ID" value="PGSC0003DMT400065399"/>
    <property type="gene ID" value="PGSC0003DMG400025424"/>
</dbReference>
<dbReference type="PaxDb" id="4113-PGSC0003DMT400065399"/>
<reference evidence="3" key="1">
    <citation type="journal article" date="2011" name="Nature">
        <title>Genome sequence and analysis of the tuber crop potato.</title>
        <authorList>
            <consortium name="The Potato Genome Sequencing Consortium"/>
        </authorList>
    </citation>
    <scope>NUCLEOTIDE SEQUENCE [LARGE SCALE GENOMIC DNA]</scope>
    <source>
        <strain evidence="3">cv. DM1-3 516 R44</strain>
    </source>
</reference>
<evidence type="ECO:0008006" key="4">
    <source>
        <dbReference type="Google" id="ProtNLM"/>
    </source>
</evidence>
<feature type="compositionally biased region" description="Basic and acidic residues" evidence="1">
    <location>
        <begin position="224"/>
        <end position="241"/>
    </location>
</feature>
<name>M1CDW3_SOLTU</name>
<reference evidence="2" key="2">
    <citation type="submission" date="2015-06" db="UniProtKB">
        <authorList>
            <consortium name="EnsemblPlants"/>
        </authorList>
    </citation>
    <scope>IDENTIFICATION</scope>
    <source>
        <strain evidence="2">DM1-3 516 R44</strain>
    </source>
</reference>
<dbReference type="HOGENOM" id="CLU_998944_0_0_1"/>
<accession>M1CDW3</accession>
<evidence type="ECO:0000313" key="2">
    <source>
        <dbReference type="EnsemblPlants" id="PGSC0003DMT400065399"/>
    </source>
</evidence>
<feature type="region of interest" description="Disordered" evidence="1">
    <location>
        <begin position="138"/>
        <end position="170"/>
    </location>
</feature>
<evidence type="ECO:0000256" key="1">
    <source>
        <dbReference type="SAM" id="MobiDB-lite"/>
    </source>
</evidence>
<dbReference type="EnsemblPlants" id="PGSC0003DMT400065399">
    <property type="protein sequence ID" value="PGSC0003DMT400065399"/>
    <property type="gene ID" value="PGSC0003DMG400025424"/>
</dbReference>